<dbReference type="Gene3D" id="3.40.50.300">
    <property type="entry name" value="P-loop containing nucleotide triphosphate hydrolases"/>
    <property type="match status" value="1"/>
</dbReference>
<keyword evidence="2" id="KW-1185">Reference proteome</keyword>
<proteinExistence type="predicted"/>
<accession>A0ABY6DGE5</accession>
<sequence length="183" mass="20437">MHDKHNIYPLKPDRVHEVYGPSAMSFAAMYAAKTQGTVFWVKEHWRVEQLNPLGVIDVLHPENLIIASTKEQVETLAVAEEALRSGAISVVIMELRTPLNLTAGRRLQLAAQAGKAMGIALISEGMGSNAAETRWHCYPVFDPQDSTLQRWELIRNKSGTLGVWNVRWSSSSRRINMVSETGK</sequence>
<evidence type="ECO:0000313" key="2">
    <source>
        <dbReference type="Proteomes" id="UP001064087"/>
    </source>
</evidence>
<reference evidence="1" key="1">
    <citation type="submission" date="2022-10" db="EMBL/GenBank/DDBJ databases">
        <title>Roseovarius pelagicus sp. nov., isolated from Arctic seawater.</title>
        <authorList>
            <person name="Hong Y.W."/>
            <person name="Hwang C.Y."/>
        </authorList>
    </citation>
    <scope>NUCLEOTIDE SEQUENCE</scope>
    <source>
        <strain evidence="1">HL-MP18</strain>
    </source>
</reference>
<protein>
    <recommendedName>
        <fullName evidence="3">Protein ImuA</fullName>
    </recommendedName>
</protein>
<evidence type="ECO:0008006" key="3">
    <source>
        <dbReference type="Google" id="ProtNLM"/>
    </source>
</evidence>
<evidence type="ECO:0000313" key="1">
    <source>
        <dbReference type="EMBL" id="UXX85216.1"/>
    </source>
</evidence>
<name>A0ABY6DGE5_9RHOB</name>
<dbReference type="EMBL" id="CP106738">
    <property type="protein sequence ID" value="UXX85216.1"/>
    <property type="molecule type" value="Genomic_DNA"/>
</dbReference>
<gene>
    <name evidence="1" type="ORF">N7U68_19250</name>
</gene>
<dbReference type="InterPro" id="IPR027417">
    <property type="entry name" value="P-loop_NTPase"/>
</dbReference>
<organism evidence="1 2">
    <name type="scientific">Roseovarius pelagicus</name>
    <dbReference type="NCBI Taxonomy" id="2980108"/>
    <lineage>
        <taxon>Bacteria</taxon>
        <taxon>Pseudomonadati</taxon>
        <taxon>Pseudomonadota</taxon>
        <taxon>Alphaproteobacteria</taxon>
        <taxon>Rhodobacterales</taxon>
        <taxon>Roseobacteraceae</taxon>
        <taxon>Roseovarius</taxon>
    </lineage>
</organism>
<dbReference type="Proteomes" id="UP001064087">
    <property type="component" value="Chromosome"/>
</dbReference>
<dbReference type="SUPFAM" id="SSF52540">
    <property type="entry name" value="P-loop containing nucleoside triphosphate hydrolases"/>
    <property type="match status" value="1"/>
</dbReference>